<sequence length="1341" mass="145104">MRKVLATFILLLCGLMASAQEYKASIKLEIAPSSDNYGDGCDNKIQIWLRFTDGSETAIMPYIDLNNIPRYGYSHFEATLHFPANKTVNALRVNTSRQWRRTIGGCGGNTSHQDVSKTFGAGHCHNYYDEGSAAGENYAKYWQTRITLDINPVISIISPSSGSLFPNADKLTLKATLGFKTTDYAWQYQVGTGTWQDMPAALNTNGKSTISFTGEELLGPDFSTLYGNKNIFFRLKYCNNLYSSIITTIPRQSAPHITSVTPMPNSCFGTEDGGFSLQFDRPLLTGETLNLTISDASNGDPVMNINNITAFESGNKITSPAALPPGSYKVDMLGKYNGISTYTESNTHKANFSFSGPTAVDFNIAKRDIYCYNGKDGTITINASGGNGNYKVLYKKDGDANYTEIAFASAGQHILSGLDVGTYQVRVVDKKGCFKKDGTGSEVISTAIITQPDEALRIDFSKATNPTAFGYTDGSIQAIIVGGTPDAGNYTVQWTDISGNALSSFTNSNNPFKTTLNNIGDGKYILRVTDSNYPLAQTANAAGCIVIDTFTLTQPRALSISIEKQKSIVCNNETNGELYARGDGGIEIPEQKYVYEWLKESNGTFTALTQTDSILMAVGTGTYKVRITDKNNISKESAAFTLNQPTALDFTVAKRDVYCYNGKDGTITIKATGANGDYKLLYKKDTDADYTTLAFASANEHQLSNLDIGTYTLRVADVNSCYEKDANGAEVVETITITQPNEALKIDNRELTNPTFFGASDGRAEITLTGGTPNAGSYNTRWTDIDGNVLSSFTNTTGPFKTTLNNVPDGKYILQVTDSNYTLAQQANASSCIVIDTITLKQPPPLKVEIEEQRYVSCKGDADGKLYARATGGIIIPGMKYKYEWFNEANGSYTTIAQTDSILVNANAGTYKVRITDKNNISKESVPFNLTEPMALAISTSSTGLVCSGDSNGTASVAITGGTLPYRIEWSNGDTTANINKLTDGNYLVFVTDGHGCQVQSQVNVAAPNPLEITTSTVKNPTCFGSNDGAISHTITGGTPPYQYQWSNGATTKDLSNLVAGTYTLTLSESKGCSKTITYNLTQPTAVKVDLGPDVTLCTDQVHQADATIANGMTYKWTGANGLNANTAKVTLSETGIYYVEAINAIGCVGRDTIEIRKSNAVIASEFVVTTQTFKNEKINLVNISSPRPQSVAWLIPDDANIKVLSKTDDNLQLSFSATGTYTIGLKATVGDCFKVFTKQITVIEGTSFNDPGTTKDPFIRSFIVAPNPSNGNFYAKVELQDVSNIKLRLLNTITGQLINTREESGSSTYNLPYYLTLSTGVYVMILETPKGNMVYKVLIQ</sequence>
<reference evidence="2 3" key="1">
    <citation type="submission" date="2020-11" db="EMBL/GenBank/DDBJ databases">
        <title>Pedobacter endophytica, an endophytic bacteria isolated form Carex pumila.</title>
        <authorList>
            <person name="Peng Y."/>
            <person name="Jiang L."/>
            <person name="Lee J."/>
        </authorList>
    </citation>
    <scope>NUCLEOTIDE SEQUENCE [LARGE SCALE GENOMIC DNA]</scope>
    <source>
        <strain evidence="2 3">JBR3-12</strain>
    </source>
</reference>
<dbReference type="NCBIfam" id="TIGR04183">
    <property type="entry name" value="Por_Secre_tail"/>
    <property type="match status" value="1"/>
</dbReference>
<accession>A0A7S9PZ13</accession>
<organism evidence="2 3">
    <name type="scientific">Pedobacter endophyticus</name>
    <dbReference type="NCBI Taxonomy" id="2789740"/>
    <lineage>
        <taxon>Bacteria</taxon>
        <taxon>Pseudomonadati</taxon>
        <taxon>Bacteroidota</taxon>
        <taxon>Sphingobacteriia</taxon>
        <taxon>Sphingobacteriales</taxon>
        <taxon>Sphingobacteriaceae</taxon>
        <taxon>Pedobacter</taxon>
    </lineage>
</organism>
<name>A0A7S9PZ13_9SPHI</name>
<feature type="chain" id="PRO_5033014482" evidence="1">
    <location>
        <begin position="20"/>
        <end position="1341"/>
    </location>
</feature>
<dbReference type="InterPro" id="IPR025667">
    <property type="entry name" value="SprB_repeat"/>
</dbReference>
<feature type="signal peptide" evidence="1">
    <location>
        <begin position="1"/>
        <end position="19"/>
    </location>
</feature>
<dbReference type="Pfam" id="PF13573">
    <property type="entry name" value="SprB"/>
    <property type="match status" value="3"/>
</dbReference>
<keyword evidence="3" id="KW-1185">Reference proteome</keyword>
<dbReference type="Proteomes" id="UP000594759">
    <property type="component" value="Chromosome"/>
</dbReference>
<dbReference type="InterPro" id="IPR026444">
    <property type="entry name" value="Secre_tail"/>
</dbReference>
<proteinExistence type="predicted"/>
<protein>
    <submittedName>
        <fullName evidence="2">T9SS type A sorting domain-containing protein</fullName>
    </submittedName>
</protein>
<dbReference type="KEGG" id="pex:IZT61_20750"/>
<dbReference type="RefSeq" id="WP_196098907.1">
    <property type="nucleotide sequence ID" value="NZ_CP064939.1"/>
</dbReference>
<evidence type="ECO:0000313" key="3">
    <source>
        <dbReference type="Proteomes" id="UP000594759"/>
    </source>
</evidence>
<keyword evidence="1" id="KW-0732">Signal</keyword>
<dbReference type="Gene3D" id="2.60.40.740">
    <property type="match status" value="2"/>
</dbReference>
<evidence type="ECO:0000256" key="1">
    <source>
        <dbReference type="SAM" id="SignalP"/>
    </source>
</evidence>
<dbReference type="EMBL" id="CP064939">
    <property type="protein sequence ID" value="QPH39440.1"/>
    <property type="molecule type" value="Genomic_DNA"/>
</dbReference>
<evidence type="ECO:0000313" key="2">
    <source>
        <dbReference type="EMBL" id="QPH39440.1"/>
    </source>
</evidence>
<gene>
    <name evidence="2" type="ORF">IZT61_20750</name>
</gene>